<keyword evidence="1" id="KW-0472">Membrane</keyword>
<evidence type="ECO:0000256" key="1">
    <source>
        <dbReference type="SAM" id="Phobius"/>
    </source>
</evidence>
<accession>A0A3N4I8N8</accession>
<dbReference type="AlphaFoldDB" id="A0A3N4I8N8"/>
<reference evidence="2 3" key="1">
    <citation type="journal article" date="2018" name="Nat. Ecol. Evol.">
        <title>Pezizomycetes genomes reveal the molecular basis of ectomycorrhizal truffle lifestyle.</title>
        <authorList>
            <person name="Murat C."/>
            <person name="Payen T."/>
            <person name="Noel B."/>
            <person name="Kuo A."/>
            <person name="Morin E."/>
            <person name="Chen J."/>
            <person name="Kohler A."/>
            <person name="Krizsan K."/>
            <person name="Balestrini R."/>
            <person name="Da Silva C."/>
            <person name="Montanini B."/>
            <person name="Hainaut M."/>
            <person name="Levati E."/>
            <person name="Barry K.W."/>
            <person name="Belfiori B."/>
            <person name="Cichocki N."/>
            <person name="Clum A."/>
            <person name="Dockter R.B."/>
            <person name="Fauchery L."/>
            <person name="Guy J."/>
            <person name="Iotti M."/>
            <person name="Le Tacon F."/>
            <person name="Lindquist E.A."/>
            <person name="Lipzen A."/>
            <person name="Malagnac F."/>
            <person name="Mello A."/>
            <person name="Molinier V."/>
            <person name="Miyauchi S."/>
            <person name="Poulain J."/>
            <person name="Riccioni C."/>
            <person name="Rubini A."/>
            <person name="Sitrit Y."/>
            <person name="Splivallo R."/>
            <person name="Traeger S."/>
            <person name="Wang M."/>
            <person name="Zifcakova L."/>
            <person name="Wipf D."/>
            <person name="Zambonelli A."/>
            <person name="Paolocci F."/>
            <person name="Nowrousian M."/>
            <person name="Ottonello S."/>
            <person name="Baldrian P."/>
            <person name="Spatafora J.W."/>
            <person name="Henrissat B."/>
            <person name="Nagy L.G."/>
            <person name="Aury J.M."/>
            <person name="Wincker P."/>
            <person name="Grigoriev I.V."/>
            <person name="Bonfante P."/>
            <person name="Martin F.M."/>
        </authorList>
    </citation>
    <scope>NUCLEOTIDE SEQUENCE [LARGE SCALE GENOMIC DNA]</scope>
    <source>
        <strain evidence="2 3">RN42</strain>
    </source>
</reference>
<sequence>MPQSSLRSRPYGCRQRPSFPLHQSFLFFLFFLCSYGALSWYDAWTHGCRSSRLDSCT</sequence>
<name>A0A3N4I8N8_ASCIM</name>
<keyword evidence="3" id="KW-1185">Reference proteome</keyword>
<dbReference type="Proteomes" id="UP000275078">
    <property type="component" value="Unassembled WGS sequence"/>
</dbReference>
<gene>
    <name evidence="2" type="ORF">BJ508DRAFT_160653</name>
</gene>
<proteinExistence type="predicted"/>
<feature type="transmembrane region" description="Helical" evidence="1">
    <location>
        <begin position="21"/>
        <end position="41"/>
    </location>
</feature>
<evidence type="ECO:0000313" key="2">
    <source>
        <dbReference type="EMBL" id="RPA78154.1"/>
    </source>
</evidence>
<protein>
    <submittedName>
        <fullName evidence="2">Uncharacterized protein</fullName>
    </submittedName>
</protein>
<keyword evidence="1" id="KW-1133">Transmembrane helix</keyword>
<evidence type="ECO:0000313" key="3">
    <source>
        <dbReference type="Proteomes" id="UP000275078"/>
    </source>
</evidence>
<keyword evidence="1" id="KW-0812">Transmembrane</keyword>
<dbReference type="EMBL" id="ML119715">
    <property type="protein sequence ID" value="RPA78154.1"/>
    <property type="molecule type" value="Genomic_DNA"/>
</dbReference>
<organism evidence="2 3">
    <name type="scientific">Ascobolus immersus RN42</name>
    <dbReference type="NCBI Taxonomy" id="1160509"/>
    <lineage>
        <taxon>Eukaryota</taxon>
        <taxon>Fungi</taxon>
        <taxon>Dikarya</taxon>
        <taxon>Ascomycota</taxon>
        <taxon>Pezizomycotina</taxon>
        <taxon>Pezizomycetes</taxon>
        <taxon>Pezizales</taxon>
        <taxon>Ascobolaceae</taxon>
        <taxon>Ascobolus</taxon>
    </lineage>
</organism>